<keyword evidence="2" id="KW-0456">Lyase</keyword>
<evidence type="ECO:0000313" key="2">
    <source>
        <dbReference type="EMBL" id="SFS90029.1"/>
    </source>
</evidence>
<dbReference type="Pfam" id="PF00903">
    <property type="entry name" value="Glyoxalase"/>
    <property type="match status" value="1"/>
</dbReference>
<dbReference type="GO" id="GO:0019243">
    <property type="term" value="P:methylglyoxal catabolic process to D-lactate via S-lactoyl-glutathione"/>
    <property type="evidence" value="ECO:0007669"/>
    <property type="project" value="TreeGrafter"/>
</dbReference>
<accession>A0A1I6TLD9</accession>
<dbReference type="RefSeq" id="WP_092905944.1">
    <property type="nucleotide sequence ID" value="NZ_FOZS01000003.1"/>
</dbReference>
<protein>
    <submittedName>
        <fullName evidence="2">Lactoylglutathione lyase</fullName>
    </submittedName>
</protein>
<dbReference type="EMBL" id="FOZS01000003">
    <property type="protein sequence ID" value="SFS90029.1"/>
    <property type="molecule type" value="Genomic_DNA"/>
</dbReference>
<dbReference type="GO" id="GO:0004462">
    <property type="term" value="F:lactoylglutathione lyase activity"/>
    <property type="evidence" value="ECO:0007669"/>
    <property type="project" value="TreeGrafter"/>
</dbReference>
<reference evidence="3" key="1">
    <citation type="submission" date="2016-10" db="EMBL/GenBank/DDBJ databases">
        <authorList>
            <person name="Varghese N."/>
            <person name="Submissions S."/>
        </authorList>
    </citation>
    <scope>NUCLEOTIDE SEQUENCE [LARGE SCALE GENOMIC DNA]</scope>
    <source>
        <strain evidence="3">DSM 22427</strain>
    </source>
</reference>
<organism evidence="2 3">
    <name type="scientific">Halostagnicola kamekurae</name>
    <dbReference type="NCBI Taxonomy" id="619731"/>
    <lineage>
        <taxon>Archaea</taxon>
        <taxon>Methanobacteriati</taxon>
        <taxon>Methanobacteriota</taxon>
        <taxon>Stenosarchaea group</taxon>
        <taxon>Halobacteria</taxon>
        <taxon>Halobacteriales</taxon>
        <taxon>Natrialbaceae</taxon>
        <taxon>Halostagnicola</taxon>
    </lineage>
</organism>
<keyword evidence="3" id="KW-1185">Reference proteome</keyword>
<sequence length="124" mass="13783">MGILHTAMAVSDLEATKAFYESLGFEHTKDFKRPGDDVRNYFVGTGSGGELQFRYDENREEPIDPSGIDHLAIGVENVDEEVDRIVDETDCPVVTEPTTIDAVDTRVAFIEDPDGYVIELVEQS</sequence>
<dbReference type="PROSITE" id="PS51819">
    <property type="entry name" value="VOC"/>
    <property type="match status" value="1"/>
</dbReference>
<dbReference type="PANTHER" id="PTHR46036:SF5">
    <property type="entry name" value="LACTOYLGLUTATHIONE LYASE"/>
    <property type="match status" value="1"/>
</dbReference>
<dbReference type="InterPro" id="IPR037523">
    <property type="entry name" value="VOC_core"/>
</dbReference>
<name>A0A1I6TLD9_9EURY</name>
<dbReference type="SUPFAM" id="SSF54593">
    <property type="entry name" value="Glyoxalase/Bleomycin resistance protein/Dihydroxybiphenyl dioxygenase"/>
    <property type="match status" value="1"/>
</dbReference>
<gene>
    <name evidence="2" type="ORF">SAMN04488556_3208</name>
</gene>
<dbReference type="AlphaFoldDB" id="A0A1I6TLD9"/>
<dbReference type="OrthoDB" id="358887at2157"/>
<dbReference type="InterPro" id="IPR029068">
    <property type="entry name" value="Glyas_Bleomycin-R_OHBP_Dase"/>
</dbReference>
<dbReference type="InterPro" id="IPR004360">
    <property type="entry name" value="Glyas_Fos-R_dOase_dom"/>
</dbReference>
<evidence type="ECO:0000313" key="3">
    <source>
        <dbReference type="Proteomes" id="UP000199199"/>
    </source>
</evidence>
<dbReference type="PANTHER" id="PTHR46036">
    <property type="entry name" value="LACTOYLGLUTATHIONE LYASE"/>
    <property type="match status" value="1"/>
</dbReference>
<dbReference type="Gene3D" id="3.10.180.10">
    <property type="entry name" value="2,3-Dihydroxybiphenyl 1,2-Dioxygenase, domain 1"/>
    <property type="match status" value="1"/>
</dbReference>
<evidence type="ECO:0000259" key="1">
    <source>
        <dbReference type="PROSITE" id="PS51819"/>
    </source>
</evidence>
<dbReference type="Proteomes" id="UP000199199">
    <property type="component" value="Unassembled WGS sequence"/>
</dbReference>
<feature type="domain" description="VOC" evidence="1">
    <location>
        <begin position="2"/>
        <end position="123"/>
    </location>
</feature>
<proteinExistence type="predicted"/>
<dbReference type="GO" id="GO:0005737">
    <property type="term" value="C:cytoplasm"/>
    <property type="evidence" value="ECO:0007669"/>
    <property type="project" value="TreeGrafter"/>
</dbReference>